<keyword evidence="2" id="KW-0732">Signal</keyword>
<dbReference type="InterPro" id="IPR006047">
    <property type="entry name" value="GH13_cat_dom"/>
</dbReference>
<dbReference type="Proteomes" id="UP001597544">
    <property type="component" value="Unassembled WGS sequence"/>
</dbReference>
<keyword evidence="4" id="KW-0378">Hydrolase</keyword>
<dbReference type="InterPro" id="IPR032522">
    <property type="entry name" value="DUF4961"/>
</dbReference>
<feature type="chain" id="PRO_5045851659" evidence="2">
    <location>
        <begin position="23"/>
        <end position="935"/>
    </location>
</feature>
<dbReference type="Pfam" id="PF18962">
    <property type="entry name" value="Por_Secre_tail"/>
    <property type="match status" value="1"/>
</dbReference>
<dbReference type="InterPro" id="IPR013783">
    <property type="entry name" value="Ig-like_fold"/>
</dbReference>
<evidence type="ECO:0000256" key="2">
    <source>
        <dbReference type="SAM" id="SignalP"/>
    </source>
</evidence>
<dbReference type="PANTHER" id="PTHR43002">
    <property type="entry name" value="GLYCOGEN DEBRANCHING ENZYME"/>
    <property type="match status" value="1"/>
</dbReference>
<dbReference type="EMBL" id="JBHULU010000001">
    <property type="protein sequence ID" value="MFD2512330.1"/>
    <property type="molecule type" value="Genomic_DNA"/>
</dbReference>
<dbReference type="Pfam" id="PF02922">
    <property type="entry name" value="CBM_48"/>
    <property type="match status" value="1"/>
</dbReference>
<dbReference type="Gene3D" id="2.60.40.10">
    <property type="entry name" value="Immunoglobulins"/>
    <property type="match status" value="1"/>
</dbReference>
<evidence type="ECO:0000259" key="3">
    <source>
        <dbReference type="SMART" id="SM00642"/>
    </source>
</evidence>
<dbReference type="Pfam" id="PF00128">
    <property type="entry name" value="Alpha-amylase"/>
    <property type="match status" value="1"/>
</dbReference>
<feature type="signal peptide" evidence="2">
    <location>
        <begin position="1"/>
        <end position="22"/>
    </location>
</feature>
<dbReference type="InterPro" id="IPR004193">
    <property type="entry name" value="Glyco_hydro_13_N"/>
</dbReference>
<keyword evidence="5" id="KW-1185">Reference proteome</keyword>
<dbReference type="NCBIfam" id="TIGR04183">
    <property type="entry name" value="Por_Secre_tail"/>
    <property type="match status" value="1"/>
</dbReference>
<dbReference type="InterPro" id="IPR017853">
    <property type="entry name" value="GH"/>
</dbReference>
<dbReference type="GO" id="GO:0016787">
    <property type="term" value="F:hydrolase activity"/>
    <property type="evidence" value="ECO:0007669"/>
    <property type="project" value="UniProtKB-KW"/>
</dbReference>
<dbReference type="SUPFAM" id="SSF51445">
    <property type="entry name" value="(Trans)glycosidases"/>
    <property type="match status" value="1"/>
</dbReference>
<evidence type="ECO:0000313" key="4">
    <source>
        <dbReference type="EMBL" id="MFD2512330.1"/>
    </source>
</evidence>
<dbReference type="CDD" id="cd11350">
    <property type="entry name" value="AmyAc_4"/>
    <property type="match status" value="1"/>
</dbReference>
<dbReference type="InterPro" id="IPR014756">
    <property type="entry name" value="Ig_E-set"/>
</dbReference>
<organism evidence="4 5">
    <name type="scientific">Pontibacter locisalis</name>
    <dbReference type="NCBI Taxonomy" id="1719035"/>
    <lineage>
        <taxon>Bacteria</taxon>
        <taxon>Pseudomonadati</taxon>
        <taxon>Bacteroidota</taxon>
        <taxon>Cytophagia</taxon>
        <taxon>Cytophagales</taxon>
        <taxon>Hymenobacteraceae</taxon>
        <taxon>Pontibacter</taxon>
    </lineage>
</organism>
<dbReference type="InterPro" id="IPR026444">
    <property type="entry name" value="Secre_tail"/>
</dbReference>
<name>A0ABW5IK14_9BACT</name>
<dbReference type="Pfam" id="PF16328">
    <property type="entry name" value="DUF4961"/>
    <property type="match status" value="1"/>
</dbReference>
<dbReference type="SUPFAM" id="SSF81296">
    <property type="entry name" value="E set domains"/>
    <property type="match status" value="1"/>
</dbReference>
<comment type="similarity">
    <text evidence="1">Belongs to the glycosyl hydrolase 13 family.</text>
</comment>
<dbReference type="RefSeq" id="WP_377502211.1">
    <property type="nucleotide sequence ID" value="NZ_JBHULU010000001.1"/>
</dbReference>
<accession>A0ABW5IK14</accession>
<dbReference type="SMART" id="SM00642">
    <property type="entry name" value="Aamy"/>
    <property type="match status" value="1"/>
</dbReference>
<gene>
    <name evidence="4" type="ORF">ACFSRY_00510</name>
</gene>
<evidence type="ECO:0000313" key="5">
    <source>
        <dbReference type="Proteomes" id="UP001597544"/>
    </source>
</evidence>
<proteinExistence type="inferred from homology"/>
<comment type="caution">
    <text evidence="4">The sequence shown here is derived from an EMBL/GenBank/DDBJ whole genome shotgun (WGS) entry which is preliminary data.</text>
</comment>
<sequence length="935" mass="105677">MRKLYSGNFLLFLLFVCTTALGQVVTTVPEFPTANKEVTLIFDVSKAKDSRAAGLLGKTDDVFLWSGAGTTATANAFEYQPTGQTDFSKPFEPGRMTSLGNNRWQIKLTPRQYFNVPADKDIKKLGLLLKSGNGQHQTEDFIITIYDDALNASFSSPSESSFFVNANASISVVARASAPATLTLKRDNTVLVTEGNAETLTYSLNAGTEAGVRKTVVFEATTTTETARDTFYYTVKPSPVVEQRPSGIKDGVNYTSATSAILSLFAPHKEFVYVIGEFNNWQATSEYLMKRTPDGERYWLELNGLPAGEEVAYQYLVNGTLAVADPYTNKILDPNNDQYLTDANYPDLKDYPTGANGIVSVLQTNQQTYTWAVPDFERPDPKNLVVYELLVRDFVATRNYKTLTDTLSYFKRLGINAIELMPVMEFTGNDSWGYNPIFYFAPDKAYGTARELKMFIDACHQNGIAVILDIVLNQADYEFPYVKMYWDGSKPSANSPFFNQQATHPFSVFFDFNHESPATEEFVRRVTKFWLQEYNVDGFRFDLSKGFTQKNTGGDVGAWSAYDASRVENLKRIYDEIRAYDPTAYVILEHFADNTEEKELANYGMMFWGNLSHDYRNAAKGESVNMDWISYKKRGWQNPYLIGYVESHDEERLMYDVMQNGRSADSYNTRNLVTALNRAKLAAAFSLLVPGPKLLWQFGELGYDVNIDFNGRTGAKPLRWEYQNDAERQKLYKVYSELIKLKTNEAVFKTSDYSLSFDGMVKRMVLVEGNTTAFMIGNFDVRRRTEEAKFPAVGTWYDYFTGESVNITNPVEQIVLQPGEFRIFTTNRLSTPQAGLVPWQNVALSAEDELAARSTSVYPNPFEDKAQVEINSNYRGEVTLTLLDLTGRLIQKEVISKDRENIQHTLHYGKVGAGIYLLQVEIGQGKTIKKMVKLY</sequence>
<feature type="domain" description="Glycosyl hydrolase family 13 catalytic" evidence="3">
    <location>
        <begin position="388"/>
        <end position="742"/>
    </location>
</feature>
<evidence type="ECO:0000256" key="1">
    <source>
        <dbReference type="ARBA" id="ARBA00008061"/>
    </source>
</evidence>
<reference evidence="5" key="1">
    <citation type="journal article" date="2019" name="Int. J. Syst. Evol. Microbiol.">
        <title>The Global Catalogue of Microorganisms (GCM) 10K type strain sequencing project: providing services to taxonomists for standard genome sequencing and annotation.</title>
        <authorList>
            <consortium name="The Broad Institute Genomics Platform"/>
            <consortium name="The Broad Institute Genome Sequencing Center for Infectious Disease"/>
            <person name="Wu L."/>
            <person name="Ma J."/>
        </authorList>
    </citation>
    <scope>NUCLEOTIDE SEQUENCE [LARGE SCALE GENOMIC DNA]</scope>
    <source>
        <strain evidence="5">KCTC 42498</strain>
    </source>
</reference>
<protein>
    <submittedName>
        <fullName evidence="4">Alpha-amylase family glycosyl hydrolase</fullName>
    </submittedName>
</protein>
<dbReference type="Gene3D" id="3.20.20.80">
    <property type="entry name" value="Glycosidases"/>
    <property type="match status" value="1"/>
</dbReference>